<dbReference type="Gene3D" id="1.10.260.40">
    <property type="entry name" value="lambda repressor-like DNA-binding domains"/>
    <property type="match status" value="1"/>
</dbReference>
<dbReference type="CDD" id="cd00093">
    <property type="entry name" value="HTH_XRE"/>
    <property type="match status" value="1"/>
</dbReference>
<dbReference type="InterPro" id="IPR041413">
    <property type="entry name" value="MLTR_LBD"/>
</dbReference>
<sequence>MDQRSTGATGAAEDSNELRDYLRSRRARITPAEAGLPQTGARRVPGLRREEVAMLAGVSVDYYVRLERGRNLNVSEAVLDAVARALRLNAVERDHLFTLARPTRARRRPAPPQRVRTGLLRVVEQWTESPAILIGHRNDVLACNRLARVFYTDFDALPRHERNMTRYLFLDESARELYTDWESAARGSVAGLHLYAGRHQDDPRLAELVGELSVRDRDFRRWWADHDVLRRSHGSKSYHHPVAGDLTLEYEVFNPTGDPDLTLGLYTVEPGSPSQQALRLLADWTAEPAPPRRPAAASAPAAAPASTSVELPE</sequence>
<dbReference type="SUPFAM" id="SSF47413">
    <property type="entry name" value="lambda repressor-like DNA-binding domains"/>
    <property type="match status" value="1"/>
</dbReference>
<dbReference type="PROSITE" id="PS50943">
    <property type="entry name" value="HTH_CROC1"/>
    <property type="match status" value="1"/>
</dbReference>
<dbReference type="Proteomes" id="UP001592582">
    <property type="component" value="Unassembled WGS sequence"/>
</dbReference>
<dbReference type="SMART" id="SM00530">
    <property type="entry name" value="HTH_XRE"/>
    <property type="match status" value="1"/>
</dbReference>
<reference evidence="1 2" key="1">
    <citation type="submission" date="2024-09" db="EMBL/GenBank/DDBJ databases">
        <authorList>
            <person name="Lee S.D."/>
        </authorList>
    </citation>
    <scope>NUCLEOTIDE SEQUENCE [LARGE SCALE GENOMIC DNA]</scope>
    <source>
        <strain evidence="1 2">N1-1</strain>
    </source>
</reference>
<dbReference type="InterPro" id="IPR001387">
    <property type="entry name" value="Cro/C1-type_HTH"/>
</dbReference>
<gene>
    <name evidence="1" type="ORF">ACEZDG_03425</name>
</gene>
<comment type="caution">
    <text evidence="1">The sequence shown here is derived from an EMBL/GenBank/DDBJ whole genome shotgun (WGS) entry which is preliminary data.</text>
</comment>
<dbReference type="PANTHER" id="PTHR35010:SF2">
    <property type="entry name" value="BLL4672 PROTEIN"/>
    <property type="match status" value="1"/>
</dbReference>
<keyword evidence="2" id="KW-1185">Reference proteome</keyword>
<evidence type="ECO:0000313" key="2">
    <source>
        <dbReference type="Proteomes" id="UP001592582"/>
    </source>
</evidence>
<protein>
    <submittedName>
        <fullName evidence="1">Helix-turn-helix domain-containing protein</fullName>
    </submittedName>
</protein>
<accession>A0ABV6V3M2</accession>
<proteinExistence type="predicted"/>
<dbReference type="Pfam" id="PF13560">
    <property type="entry name" value="HTH_31"/>
    <property type="match status" value="1"/>
</dbReference>
<evidence type="ECO:0000313" key="1">
    <source>
        <dbReference type="EMBL" id="MFC1408329.1"/>
    </source>
</evidence>
<dbReference type="Pfam" id="PF17765">
    <property type="entry name" value="MLTR_LBD"/>
    <property type="match status" value="1"/>
</dbReference>
<organism evidence="1 2">
    <name type="scientific">Streptacidiphilus alkalitolerans</name>
    <dbReference type="NCBI Taxonomy" id="3342712"/>
    <lineage>
        <taxon>Bacteria</taxon>
        <taxon>Bacillati</taxon>
        <taxon>Actinomycetota</taxon>
        <taxon>Actinomycetes</taxon>
        <taxon>Kitasatosporales</taxon>
        <taxon>Streptomycetaceae</taxon>
        <taxon>Streptacidiphilus</taxon>
    </lineage>
</organism>
<dbReference type="InterPro" id="IPR010982">
    <property type="entry name" value="Lambda_DNA-bd_dom_sf"/>
</dbReference>
<name>A0ABV6V3M2_9ACTN</name>
<dbReference type="EMBL" id="JBHEZX010000001">
    <property type="protein sequence ID" value="MFC1408329.1"/>
    <property type="molecule type" value="Genomic_DNA"/>
</dbReference>
<dbReference type="Gene3D" id="3.30.450.180">
    <property type="match status" value="1"/>
</dbReference>
<dbReference type="PANTHER" id="PTHR35010">
    <property type="entry name" value="BLL4672 PROTEIN-RELATED"/>
    <property type="match status" value="1"/>
</dbReference>